<dbReference type="InterPro" id="IPR009100">
    <property type="entry name" value="AcylCoA_DH/oxidase_NM_dom_sf"/>
</dbReference>
<dbReference type="InterPro" id="IPR037069">
    <property type="entry name" value="AcylCoA_DH/ox_N_sf"/>
</dbReference>
<dbReference type="GO" id="GO:0005737">
    <property type="term" value="C:cytoplasm"/>
    <property type="evidence" value="ECO:0007669"/>
    <property type="project" value="TreeGrafter"/>
</dbReference>
<dbReference type="GO" id="GO:0050660">
    <property type="term" value="F:flavin adenine dinucleotide binding"/>
    <property type="evidence" value="ECO:0007669"/>
    <property type="project" value="InterPro"/>
</dbReference>
<dbReference type="GO" id="GO:0016712">
    <property type="term" value="F:oxidoreductase activity, acting on paired donors, with incorporation or reduction of molecular oxygen, reduced flavin or flavoprotein as one donor, and incorporation of one atom of oxygen"/>
    <property type="evidence" value="ECO:0007669"/>
    <property type="project" value="TreeGrafter"/>
</dbReference>
<protein>
    <submittedName>
        <fullName evidence="3">Acyl-CoA dehydrogenase</fullName>
    </submittedName>
</protein>
<dbReference type="SUPFAM" id="SSF56645">
    <property type="entry name" value="Acyl-CoA dehydrogenase NM domain-like"/>
    <property type="match status" value="1"/>
</dbReference>
<comment type="caution">
    <text evidence="3">The sequence shown here is derived from an EMBL/GenBank/DDBJ whole genome shotgun (WGS) entry which is preliminary data.</text>
</comment>
<evidence type="ECO:0000259" key="2">
    <source>
        <dbReference type="Pfam" id="PF08028"/>
    </source>
</evidence>
<dbReference type="GeneID" id="95772368"/>
<evidence type="ECO:0000313" key="3">
    <source>
        <dbReference type="EMBL" id="TLX44504.1"/>
    </source>
</evidence>
<dbReference type="EMBL" id="VAUP01000007">
    <property type="protein sequence ID" value="TLX44504.1"/>
    <property type="molecule type" value="Genomic_DNA"/>
</dbReference>
<dbReference type="InterPro" id="IPR013107">
    <property type="entry name" value="Acyl-CoA_DH_C"/>
</dbReference>
<gene>
    <name evidence="3" type="ORF">FBQ73_02730</name>
</gene>
<dbReference type="Pfam" id="PF08028">
    <property type="entry name" value="Acyl-CoA_dh_2"/>
    <property type="match status" value="1"/>
</dbReference>
<dbReference type="OrthoDB" id="6184213at2"/>
<reference evidence="3 4" key="1">
    <citation type="submission" date="2019-05" db="EMBL/GenBank/DDBJ databases">
        <authorList>
            <person name="Zhou X."/>
        </authorList>
    </citation>
    <scope>NUCLEOTIDE SEQUENCE [LARGE SCALE GENOMIC DNA]</scope>
    <source>
        <strain evidence="3 4">DSM 432</strain>
    </source>
</reference>
<dbReference type="GO" id="GO:0003995">
    <property type="term" value="F:acyl-CoA dehydrogenase activity"/>
    <property type="evidence" value="ECO:0007669"/>
    <property type="project" value="TreeGrafter"/>
</dbReference>
<keyword evidence="1" id="KW-0560">Oxidoreductase</keyword>
<proteinExistence type="predicted"/>
<dbReference type="GO" id="GO:0033539">
    <property type="term" value="P:fatty acid beta-oxidation using acyl-CoA dehydrogenase"/>
    <property type="evidence" value="ECO:0007669"/>
    <property type="project" value="TreeGrafter"/>
</dbReference>
<feature type="domain" description="Acyl-CoA dehydrogenase C-terminal" evidence="2">
    <location>
        <begin position="249"/>
        <end position="384"/>
    </location>
</feature>
<evidence type="ECO:0000256" key="1">
    <source>
        <dbReference type="ARBA" id="ARBA00023002"/>
    </source>
</evidence>
<sequence length="409" mass="43890">MNKPVTDLSVRLPGPPVADPAPWRRLIEHIGRGSSEREHQRILPFEAVDLLREARFGALRLSKEDGGAGASFRELYALALELAAADANVAHIFRNHFTVAEQFTRVPTDGRSRLWQQQVRDGALFGLASTEANASPAGGGVPTDTVLSPDGDGFRLDGVKYYSTGTLFADAMLVRAGTRDGRVASVIIPTKREGLEVVDDWDGAGQRLTGSGTTRFHGVRVEADEAIFDTPDRGYGLAYSNTQAQLFLTTVVAGIVRGVLEDAIALVTRRKRSFYYAPTPNPVDDPFLQQTIGQIASHAFAAEAIVLAAADALDRVSRARDRNEPAEALAAEAARAAAQAKIVVDELSLRAGTLLFEAGGASATERSVNLDRHWRNARTIAAHNPASYKAQAIGALLVKGTPLPSKGFF</sequence>
<evidence type="ECO:0000313" key="4">
    <source>
        <dbReference type="Proteomes" id="UP000305131"/>
    </source>
</evidence>
<dbReference type="Proteomes" id="UP000305131">
    <property type="component" value="Unassembled WGS sequence"/>
</dbReference>
<dbReference type="SUPFAM" id="SSF47203">
    <property type="entry name" value="Acyl-CoA dehydrogenase C-terminal domain-like"/>
    <property type="match status" value="1"/>
</dbReference>
<dbReference type="RefSeq" id="WP_138397991.1">
    <property type="nucleotide sequence ID" value="NZ_JBAFVI010000012.1"/>
</dbReference>
<name>A0A6C1KMS1_XANAU</name>
<dbReference type="PANTHER" id="PTHR48083:SF19">
    <property type="entry name" value="FLAVIN-DEPENDENT MONOOXYGENASE, OXYGENASE SUBUNIT HSAA"/>
    <property type="match status" value="1"/>
</dbReference>
<dbReference type="Gene3D" id="1.10.540.10">
    <property type="entry name" value="Acyl-CoA dehydrogenase/oxidase, N-terminal domain"/>
    <property type="match status" value="1"/>
</dbReference>
<dbReference type="PIRSF" id="PIRSF016578">
    <property type="entry name" value="HsaA"/>
    <property type="match status" value="1"/>
</dbReference>
<dbReference type="InterPro" id="IPR046373">
    <property type="entry name" value="Acyl-CoA_Oxase/DH_mid-dom_sf"/>
</dbReference>
<dbReference type="PANTHER" id="PTHR48083">
    <property type="entry name" value="MEDIUM-CHAIN SPECIFIC ACYL-COA DEHYDROGENASE, MITOCHONDRIAL-RELATED"/>
    <property type="match status" value="1"/>
</dbReference>
<accession>A0A6C1KMS1</accession>
<dbReference type="Gene3D" id="1.20.140.10">
    <property type="entry name" value="Butyryl-CoA Dehydrogenase, subunit A, domain 3"/>
    <property type="match status" value="1"/>
</dbReference>
<dbReference type="Gene3D" id="2.40.110.10">
    <property type="entry name" value="Butyryl-CoA Dehydrogenase, subunit A, domain 2"/>
    <property type="match status" value="1"/>
</dbReference>
<dbReference type="InterPro" id="IPR050741">
    <property type="entry name" value="Acyl-CoA_dehydrogenase"/>
</dbReference>
<dbReference type="InterPro" id="IPR036250">
    <property type="entry name" value="AcylCo_DH-like_C"/>
</dbReference>
<dbReference type="AlphaFoldDB" id="A0A6C1KMS1"/>
<organism evidence="3 4">
    <name type="scientific">Xanthobacter autotrophicus</name>
    <dbReference type="NCBI Taxonomy" id="280"/>
    <lineage>
        <taxon>Bacteria</taxon>
        <taxon>Pseudomonadati</taxon>
        <taxon>Pseudomonadota</taxon>
        <taxon>Alphaproteobacteria</taxon>
        <taxon>Hyphomicrobiales</taxon>
        <taxon>Xanthobacteraceae</taxon>
        <taxon>Xanthobacter</taxon>
    </lineage>
</organism>